<evidence type="ECO:0000313" key="3">
    <source>
        <dbReference type="Proteomes" id="UP000014680"/>
    </source>
</evidence>
<evidence type="ECO:0000259" key="1">
    <source>
        <dbReference type="PROSITE" id="PS50053"/>
    </source>
</evidence>
<evidence type="ECO:0000313" key="2">
    <source>
        <dbReference type="EMBL" id="ELP86066.1"/>
    </source>
</evidence>
<organism evidence="2 3">
    <name type="scientific">Entamoeba invadens IP1</name>
    <dbReference type="NCBI Taxonomy" id="370355"/>
    <lineage>
        <taxon>Eukaryota</taxon>
        <taxon>Amoebozoa</taxon>
        <taxon>Evosea</taxon>
        <taxon>Archamoebae</taxon>
        <taxon>Mastigamoebida</taxon>
        <taxon>Entamoebidae</taxon>
        <taxon>Entamoeba</taxon>
    </lineage>
</organism>
<dbReference type="Gene3D" id="3.90.228.10">
    <property type="match status" value="1"/>
</dbReference>
<dbReference type="OMA" id="FADSICK"/>
<dbReference type="Pfam" id="PF00240">
    <property type="entry name" value="ubiquitin"/>
    <property type="match status" value="1"/>
</dbReference>
<dbReference type="PROSITE" id="PS50053">
    <property type="entry name" value="UBIQUITIN_2"/>
    <property type="match status" value="1"/>
</dbReference>
<sequence length="324" mass="36893">MSANRQTMLFKALSALTGLKIVGLCSQHPEAQKIDLEMFTNLFVNNNIEEAVEVFVENNNRERIVPEIHPNEPTFKIYINNSLASNKIFSIDISSNWSTEKVQQVIFDKTGIPSDLYYLVFRGRILDEGINISEYYVTEECTLFMVGKLRGGLKEFAFDDNLLSPSYDYDFTGIDDVKDGRTYTRGGKNYSRPCGYMRYALNVLGKYDDGDDTWLGMSNSKGEWAVSYHGTDPKFADSICKNGFKVGDNNAYGDGVYCSPCFETAASYSKDKIDDEGNKFKIVFQNRVKTDEINYADKKRGPSDYWYMDPKNIRPYGICIIKLN</sequence>
<dbReference type="Gene3D" id="3.10.20.90">
    <property type="entry name" value="Phosphatidylinositol 3-kinase Catalytic Subunit, Chain A, domain 1"/>
    <property type="match status" value="1"/>
</dbReference>
<dbReference type="KEGG" id="eiv:EIN_327130"/>
<dbReference type="VEuPathDB" id="AmoebaDB:EIN_327130"/>
<accession>A0A0A1U383</accession>
<proteinExistence type="predicted"/>
<dbReference type="InterPro" id="IPR019956">
    <property type="entry name" value="Ubiquitin_dom"/>
</dbReference>
<feature type="domain" description="Ubiquitin-like" evidence="1">
    <location>
        <begin position="75"/>
        <end position="152"/>
    </location>
</feature>
<dbReference type="AlphaFoldDB" id="A0A0A1U383"/>
<dbReference type="InterPro" id="IPR029071">
    <property type="entry name" value="Ubiquitin-like_domsf"/>
</dbReference>
<protein>
    <recommendedName>
        <fullName evidence="1">Ubiquitin-like domain-containing protein</fullName>
    </recommendedName>
</protein>
<dbReference type="PANTHER" id="PTHR36649">
    <property type="entry name" value="UBIQUITIN-LIKE DOMAIN-CONTAINING PROTEIN"/>
    <property type="match status" value="1"/>
</dbReference>
<dbReference type="CDD" id="cd17039">
    <property type="entry name" value="Ubl_ubiquitin_like"/>
    <property type="match status" value="1"/>
</dbReference>
<gene>
    <name evidence="2" type="ORF">EIN_327130</name>
</gene>
<dbReference type="Proteomes" id="UP000014680">
    <property type="component" value="Unassembled WGS sequence"/>
</dbReference>
<dbReference type="GeneID" id="14885077"/>
<dbReference type="PANTHER" id="PTHR36649:SF28">
    <property type="entry name" value="UBIQUITIN-LIKE DOMAIN-CONTAINING PROTEIN"/>
    <property type="match status" value="1"/>
</dbReference>
<dbReference type="SUPFAM" id="SSF56399">
    <property type="entry name" value="ADP-ribosylation"/>
    <property type="match status" value="1"/>
</dbReference>
<dbReference type="PRINTS" id="PR00348">
    <property type="entry name" value="UBIQUITIN"/>
</dbReference>
<dbReference type="OrthoDB" id="17542at2759"/>
<dbReference type="InterPro" id="IPR000626">
    <property type="entry name" value="Ubiquitin-like_dom"/>
</dbReference>
<name>A0A0A1U383_ENTIV</name>
<keyword evidence="3" id="KW-1185">Reference proteome</keyword>
<dbReference type="SUPFAM" id="SSF54236">
    <property type="entry name" value="Ubiquitin-like"/>
    <property type="match status" value="1"/>
</dbReference>
<dbReference type="EMBL" id="KB207015">
    <property type="protein sequence ID" value="ELP86066.1"/>
    <property type="molecule type" value="Genomic_DNA"/>
</dbReference>
<reference evidence="2 3" key="1">
    <citation type="submission" date="2012-10" db="EMBL/GenBank/DDBJ databases">
        <authorList>
            <person name="Zafar N."/>
            <person name="Inman J."/>
            <person name="Hall N."/>
            <person name="Lorenzi H."/>
            <person name="Caler E."/>
        </authorList>
    </citation>
    <scope>NUCLEOTIDE SEQUENCE [LARGE SCALE GENOMIC DNA]</scope>
    <source>
        <strain evidence="2 3">IP1</strain>
    </source>
</reference>
<dbReference type="RefSeq" id="XP_004185412.1">
    <property type="nucleotide sequence ID" value="XM_004185364.1"/>
</dbReference>